<dbReference type="RefSeq" id="WP_054343149.1">
    <property type="nucleotide sequence ID" value="NZ_FTOE01000001.1"/>
</dbReference>
<evidence type="ECO:0000256" key="1">
    <source>
        <dbReference type="ARBA" id="ARBA00022679"/>
    </source>
</evidence>
<proteinExistence type="predicted"/>
<dbReference type="AlphaFoldDB" id="A0A1N7JE96"/>
<name>A0A1N7JE96_9GAMM</name>
<sequence>MANILVIAGEYPPLKTIGRIRSAKLVQHWKEAGHTPVVLTINYEKTYSTYEESLEAEIPDDIHVYRVDNPQQEDALINIAKKILRKNNRPNTVSTSSAEETPVQEKNIIKSGSLEGLTHLYKNFYRNWVAIPDDYSIWAKNAFPIALEIIEKHNIDLIYVSLPPFSALGLGAKLKDSTNLPLIVDYRDLWSGDVLREWVPKIRVKYESFLEKSYLKKADAIITVSSPKTDYIRDLVNNKIPCHTITNGFDLDSFDELLSEFNSIEIKSNKELNIVYCGRLFKNRKGYNFIESLGLIKNKSPELVKPIRVNFYGDIEPIIFKNYKNIIEKYNLYENFIFHGDVSFEASKKALVTSDFLLLIVDTGETTDGVIPGKLFEYIASKKPIFALSDSAATNGIINEANIGKVVPVENLEICVSELELFIKNYTNYNERNEKFINTFDRRLLSYQFIDIFNKLLK</sequence>
<dbReference type="GO" id="GO:0009103">
    <property type="term" value="P:lipopolysaccharide biosynthetic process"/>
    <property type="evidence" value="ECO:0007669"/>
    <property type="project" value="TreeGrafter"/>
</dbReference>
<evidence type="ECO:0000259" key="2">
    <source>
        <dbReference type="Pfam" id="PF00534"/>
    </source>
</evidence>
<accession>A0A1N7JE96</accession>
<dbReference type="STRING" id="619304.SAMN05421760_1011026"/>
<reference evidence="5" key="1">
    <citation type="submission" date="2017-01" db="EMBL/GenBank/DDBJ databases">
        <authorList>
            <person name="Varghese N."/>
            <person name="Submissions S."/>
        </authorList>
    </citation>
    <scope>NUCLEOTIDE SEQUENCE [LARGE SCALE GENOMIC DNA]</scope>
    <source>
        <strain evidence="5">DSM 22306</strain>
    </source>
</reference>
<dbReference type="SUPFAM" id="SSF53756">
    <property type="entry name" value="UDP-Glycosyltransferase/glycogen phosphorylase"/>
    <property type="match status" value="1"/>
</dbReference>
<feature type="domain" description="Glycosyltransferase subfamily 4-like N-terminal" evidence="3">
    <location>
        <begin position="142"/>
        <end position="252"/>
    </location>
</feature>
<dbReference type="Pfam" id="PF13439">
    <property type="entry name" value="Glyco_transf_4"/>
    <property type="match status" value="1"/>
</dbReference>
<dbReference type="Proteomes" id="UP000185999">
    <property type="component" value="Unassembled WGS sequence"/>
</dbReference>
<dbReference type="Pfam" id="PF00534">
    <property type="entry name" value="Glycos_transf_1"/>
    <property type="match status" value="1"/>
</dbReference>
<dbReference type="OrthoDB" id="9815351at2"/>
<dbReference type="InterPro" id="IPR001296">
    <property type="entry name" value="Glyco_trans_1"/>
</dbReference>
<dbReference type="PANTHER" id="PTHR46401">
    <property type="entry name" value="GLYCOSYLTRANSFERASE WBBK-RELATED"/>
    <property type="match status" value="1"/>
</dbReference>
<feature type="domain" description="Glycosyl transferase family 1" evidence="2">
    <location>
        <begin position="267"/>
        <end position="435"/>
    </location>
</feature>
<dbReference type="EMBL" id="FTOE01000001">
    <property type="protein sequence ID" value="SIS47693.1"/>
    <property type="molecule type" value="Genomic_DNA"/>
</dbReference>
<organism evidence="4 5">
    <name type="scientific">Neptunomonas antarctica</name>
    <dbReference type="NCBI Taxonomy" id="619304"/>
    <lineage>
        <taxon>Bacteria</taxon>
        <taxon>Pseudomonadati</taxon>
        <taxon>Pseudomonadota</taxon>
        <taxon>Gammaproteobacteria</taxon>
        <taxon>Oceanospirillales</taxon>
        <taxon>Oceanospirillaceae</taxon>
        <taxon>Neptunomonas</taxon>
    </lineage>
</organism>
<dbReference type="InterPro" id="IPR028098">
    <property type="entry name" value="Glyco_trans_4-like_N"/>
</dbReference>
<evidence type="ECO:0000313" key="5">
    <source>
        <dbReference type="Proteomes" id="UP000185999"/>
    </source>
</evidence>
<keyword evidence="5" id="KW-1185">Reference proteome</keyword>
<evidence type="ECO:0000313" key="4">
    <source>
        <dbReference type="EMBL" id="SIS47693.1"/>
    </source>
</evidence>
<dbReference type="PANTHER" id="PTHR46401:SF2">
    <property type="entry name" value="GLYCOSYLTRANSFERASE WBBK-RELATED"/>
    <property type="match status" value="1"/>
</dbReference>
<dbReference type="Gene3D" id="3.40.50.2000">
    <property type="entry name" value="Glycogen Phosphorylase B"/>
    <property type="match status" value="2"/>
</dbReference>
<protein>
    <submittedName>
        <fullName evidence="4">Glycosyltransferase involved in cell wall bisynthesis</fullName>
    </submittedName>
</protein>
<dbReference type="GO" id="GO:0016757">
    <property type="term" value="F:glycosyltransferase activity"/>
    <property type="evidence" value="ECO:0007669"/>
    <property type="project" value="InterPro"/>
</dbReference>
<gene>
    <name evidence="4" type="ORF">SAMN05421760_1011026</name>
</gene>
<keyword evidence="1 4" id="KW-0808">Transferase</keyword>
<evidence type="ECO:0000259" key="3">
    <source>
        <dbReference type="Pfam" id="PF13439"/>
    </source>
</evidence>